<evidence type="ECO:0000313" key="1">
    <source>
        <dbReference type="EMBL" id="GAD74306.1"/>
    </source>
</evidence>
<keyword evidence="2" id="KW-1185">Reference proteome</keyword>
<dbReference type="EMBL" id="BATL01000008">
    <property type="protein sequence ID" value="GAD74306.1"/>
    <property type="molecule type" value="Genomic_DNA"/>
</dbReference>
<dbReference type="RefSeq" id="WP_021708086.1">
    <property type="nucleotide sequence ID" value="NZ_BAOB01000292.1"/>
</dbReference>
<name>U3A2V9_9VIBR</name>
<dbReference type="Proteomes" id="UP000016567">
    <property type="component" value="Unassembled WGS sequence"/>
</dbReference>
<comment type="caution">
    <text evidence="1">The sequence shown here is derived from an EMBL/GenBank/DDBJ whole genome shotgun (WGS) entry which is preliminary data.</text>
</comment>
<gene>
    <name evidence="1" type="ORF">VAZ01S_008_00480</name>
</gene>
<proteinExistence type="predicted"/>
<protein>
    <submittedName>
        <fullName evidence="1">Uncharacterized protein</fullName>
    </submittedName>
</protein>
<organism evidence="1 2">
    <name type="scientific">Vibrio azureus NBRC 104587</name>
    <dbReference type="NCBI Taxonomy" id="1219077"/>
    <lineage>
        <taxon>Bacteria</taxon>
        <taxon>Pseudomonadati</taxon>
        <taxon>Pseudomonadota</taxon>
        <taxon>Gammaproteobacteria</taxon>
        <taxon>Vibrionales</taxon>
        <taxon>Vibrionaceae</taxon>
        <taxon>Vibrio</taxon>
    </lineage>
</organism>
<sequence>MPHEILYNSSNVSQVQTQKSNPIGDAAKGSFGNRNVTLLDISVQKGQRILAKQSLQHSVMEQLSVRLDENFLIGASGFTSERRSLAERSVTLLS</sequence>
<dbReference type="AlphaFoldDB" id="U3A2V9"/>
<evidence type="ECO:0000313" key="2">
    <source>
        <dbReference type="Proteomes" id="UP000016567"/>
    </source>
</evidence>
<accession>U3A2V9</accession>
<reference evidence="1 2" key="1">
    <citation type="submission" date="2013-09" db="EMBL/GenBank/DDBJ databases">
        <title>Whole genome shotgun sequence of Vibrio azureus NBRC 104587.</title>
        <authorList>
            <person name="Isaki S."/>
            <person name="Hosoyama A."/>
            <person name="Numata M."/>
            <person name="Hashimoto M."/>
            <person name="Hosoyama Y."/>
            <person name="Tsuchikane K."/>
            <person name="Noguchi M."/>
            <person name="Hirakata S."/>
            <person name="Ichikawa N."/>
            <person name="Ohji S."/>
            <person name="Yamazoe A."/>
            <person name="Fujita N."/>
        </authorList>
    </citation>
    <scope>NUCLEOTIDE SEQUENCE [LARGE SCALE GENOMIC DNA]</scope>
    <source>
        <strain evidence="1 2">NBRC 104587</strain>
    </source>
</reference>